<dbReference type="GO" id="GO:0005737">
    <property type="term" value="C:cytoplasm"/>
    <property type="evidence" value="ECO:0007669"/>
    <property type="project" value="TreeGrafter"/>
</dbReference>
<name>A0AAJ3HPT6_PROHU</name>
<sequence>MSDTQSLHHVFILMGVSGSGKSAVASGVAQHTGAAFLDGDFLHPRANITKMASGNALNDEDRKPWLKALNDAAFAMQRTNEVSLIVCSALKKQYRDLLRDGNQCLHFLYLKGDYSLIESRLKARKGHFFKPQMLVTQFETLEEPTKDEKDVYEIDISAPLDAVIKQVINTVKSVTALSEENKV</sequence>
<dbReference type="NCBIfam" id="NF008583">
    <property type="entry name" value="PRK11545.1"/>
    <property type="match status" value="1"/>
</dbReference>
<dbReference type="PANTHER" id="PTHR43442:SF1">
    <property type="entry name" value="THERMORESISTANT GLUCONOKINASE"/>
    <property type="match status" value="1"/>
</dbReference>
<dbReference type="GO" id="GO:0046316">
    <property type="term" value="F:gluconokinase activity"/>
    <property type="evidence" value="ECO:0007669"/>
    <property type="project" value="UniProtKB-EC"/>
</dbReference>
<keyword evidence="5 10" id="KW-0547">Nucleotide-binding</keyword>
<comment type="caution">
    <text evidence="11">The sequence shown here is derived from an EMBL/GenBank/DDBJ whole genome shotgun (WGS) entry which is preliminary data.</text>
</comment>
<comment type="similarity">
    <text evidence="2 10">Belongs to the gluconokinase GntK/GntV family.</text>
</comment>
<dbReference type="Proteomes" id="UP000078250">
    <property type="component" value="Unassembled WGS sequence"/>
</dbReference>
<keyword evidence="4 10" id="KW-0808">Transferase</keyword>
<dbReference type="InterPro" id="IPR006001">
    <property type="entry name" value="Therm_gnt_kin"/>
</dbReference>
<evidence type="ECO:0000256" key="6">
    <source>
        <dbReference type="ARBA" id="ARBA00022777"/>
    </source>
</evidence>
<protein>
    <recommendedName>
        <fullName evidence="3 10">Gluconokinase</fullName>
        <ecNumber evidence="3 10">2.7.1.12</ecNumber>
    </recommendedName>
</protein>
<organism evidence="11 12">
    <name type="scientific">Proteus hauseri ATCC 700826</name>
    <dbReference type="NCBI Taxonomy" id="1354271"/>
    <lineage>
        <taxon>Bacteria</taxon>
        <taxon>Pseudomonadati</taxon>
        <taxon>Pseudomonadota</taxon>
        <taxon>Gammaproteobacteria</taxon>
        <taxon>Enterobacterales</taxon>
        <taxon>Morganellaceae</taxon>
        <taxon>Proteus</taxon>
    </lineage>
</organism>
<evidence type="ECO:0000256" key="4">
    <source>
        <dbReference type="ARBA" id="ARBA00022679"/>
    </source>
</evidence>
<evidence type="ECO:0000256" key="8">
    <source>
        <dbReference type="ARBA" id="ARBA00023064"/>
    </source>
</evidence>
<dbReference type="Pfam" id="PF13671">
    <property type="entry name" value="AAA_33"/>
    <property type="match status" value="1"/>
</dbReference>
<comment type="catalytic activity">
    <reaction evidence="9 10">
        <text>D-gluconate + ATP = 6-phospho-D-gluconate + ADP + H(+)</text>
        <dbReference type="Rhea" id="RHEA:19433"/>
        <dbReference type="ChEBI" id="CHEBI:15378"/>
        <dbReference type="ChEBI" id="CHEBI:18391"/>
        <dbReference type="ChEBI" id="CHEBI:30616"/>
        <dbReference type="ChEBI" id="CHEBI:58759"/>
        <dbReference type="ChEBI" id="CHEBI:456216"/>
        <dbReference type="EC" id="2.7.1.12"/>
    </reaction>
</comment>
<evidence type="ECO:0000256" key="3">
    <source>
        <dbReference type="ARBA" id="ARBA00012054"/>
    </source>
</evidence>
<dbReference type="RefSeq" id="WP_064721209.1">
    <property type="nucleotide sequence ID" value="NZ_LXEV01000036.1"/>
</dbReference>
<dbReference type="SUPFAM" id="SSF52540">
    <property type="entry name" value="P-loop containing nucleoside triphosphate hydrolases"/>
    <property type="match status" value="1"/>
</dbReference>
<dbReference type="InterPro" id="IPR027417">
    <property type="entry name" value="P-loop_NTPase"/>
</dbReference>
<dbReference type="CDD" id="cd02021">
    <property type="entry name" value="GntK"/>
    <property type="match status" value="1"/>
</dbReference>
<dbReference type="GO" id="GO:0019521">
    <property type="term" value="P:D-gluconate metabolic process"/>
    <property type="evidence" value="ECO:0007669"/>
    <property type="project" value="UniProtKB-KW"/>
</dbReference>
<reference evidence="11 12" key="1">
    <citation type="submission" date="2016-04" db="EMBL/GenBank/DDBJ databases">
        <title>ATOL: Assembling a taxonomically balanced genome-scale reconstruction of the evolutionary history of the Enterobacteriaceae.</title>
        <authorList>
            <person name="Plunkett G.III."/>
            <person name="Neeno-Eckwall E.C."/>
            <person name="Glasner J.D."/>
            <person name="Perna N.T."/>
        </authorList>
    </citation>
    <scope>NUCLEOTIDE SEQUENCE [LARGE SCALE GENOMIC DNA]</scope>
    <source>
        <strain evidence="11 12">ATCC 700826</strain>
    </source>
</reference>
<evidence type="ECO:0000256" key="5">
    <source>
        <dbReference type="ARBA" id="ARBA00022741"/>
    </source>
</evidence>
<dbReference type="PANTHER" id="PTHR43442">
    <property type="entry name" value="GLUCONOKINASE-RELATED"/>
    <property type="match status" value="1"/>
</dbReference>
<evidence type="ECO:0000256" key="7">
    <source>
        <dbReference type="ARBA" id="ARBA00022840"/>
    </source>
</evidence>
<keyword evidence="6 10" id="KW-0418">Kinase</keyword>
<evidence type="ECO:0000313" key="12">
    <source>
        <dbReference type="Proteomes" id="UP000078250"/>
    </source>
</evidence>
<keyword evidence="8" id="KW-0311">Gluconate utilization</keyword>
<evidence type="ECO:0000313" key="11">
    <source>
        <dbReference type="EMBL" id="OAT44945.1"/>
    </source>
</evidence>
<dbReference type="FunFam" id="3.40.50.300:FF:000522">
    <property type="entry name" value="Gluconokinase"/>
    <property type="match status" value="1"/>
</dbReference>
<dbReference type="EMBL" id="LXEV01000036">
    <property type="protein sequence ID" value="OAT44945.1"/>
    <property type="molecule type" value="Genomic_DNA"/>
</dbReference>
<keyword evidence="7 10" id="KW-0067">ATP-binding</keyword>
<gene>
    <name evidence="11" type="ORF">M997_3311</name>
</gene>
<comment type="pathway">
    <text evidence="1">Carbohydrate acid metabolism.</text>
</comment>
<dbReference type="NCBIfam" id="TIGR01313">
    <property type="entry name" value="therm_gnt_kin"/>
    <property type="match status" value="1"/>
</dbReference>
<evidence type="ECO:0000256" key="9">
    <source>
        <dbReference type="ARBA" id="ARBA00048090"/>
    </source>
</evidence>
<dbReference type="Gene3D" id="3.40.50.300">
    <property type="entry name" value="P-loop containing nucleotide triphosphate hydrolases"/>
    <property type="match status" value="1"/>
</dbReference>
<dbReference type="AlphaFoldDB" id="A0AAJ3HPT6"/>
<evidence type="ECO:0000256" key="2">
    <source>
        <dbReference type="ARBA" id="ARBA00008420"/>
    </source>
</evidence>
<dbReference type="GO" id="GO:0005524">
    <property type="term" value="F:ATP binding"/>
    <property type="evidence" value="ECO:0007669"/>
    <property type="project" value="UniProtKB-KW"/>
</dbReference>
<keyword evidence="12" id="KW-1185">Reference proteome</keyword>
<evidence type="ECO:0000256" key="1">
    <source>
        <dbReference type="ARBA" id="ARBA00004761"/>
    </source>
</evidence>
<evidence type="ECO:0000256" key="10">
    <source>
        <dbReference type="RuleBase" id="RU363066"/>
    </source>
</evidence>
<accession>A0AAJ3HPT6</accession>
<proteinExistence type="inferred from homology"/>
<dbReference type="EC" id="2.7.1.12" evidence="3 10"/>